<dbReference type="InterPro" id="IPR000891">
    <property type="entry name" value="PYR_CT"/>
</dbReference>
<feature type="binding site" evidence="7">
    <location>
        <position position="20"/>
    </location>
    <ligand>
        <name>Mn(2+)</name>
        <dbReference type="ChEBI" id="CHEBI:29035"/>
    </ligand>
</feature>
<dbReference type="SUPFAM" id="SSF89000">
    <property type="entry name" value="post-HMGL domain-like"/>
    <property type="match status" value="1"/>
</dbReference>
<dbReference type="RefSeq" id="WP_030832956.1">
    <property type="nucleotide sequence ID" value="NZ_JBFBKA010000001.1"/>
</dbReference>
<accession>A0A0M9X6Z2</accession>
<evidence type="ECO:0000256" key="5">
    <source>
        <dbReference type="ARBA" id="ARBA00023239"/>
    </source>
</evidence>
<dbReference type="OrthoDB" id="9803573at2"/>
<dbReference type="Gene3D" id="3.20.20.70">
    <property type="entry name" value="Aldolase class I"/>
    <property type="match status" value="1"/>
</dbReference>
<feature type="binding site" evidence="7">
    <location>
        <position position="200"/>
    </location>
    <ligand>
        <name>Mn(2+)</name>
        <dbReference type="ChEBI" id="CHEBI:29035"/>
    </ligand>
</feature>
<dbReference type="GO" id="GO:0009098">
    <property type="term" value="P:L-leucine biosynthetic process"/>
    <property type="evidence" value="ECO:0007669"/>
    <property type="project" value="TreeGrafter"/>
</dbReference>
<evidence type="ECO:0000256" key="1">
    <source>
        <dbReference type="ARBA" id="ARBA00008944"/>
    </source>
</evidence>
<evidence type="ECO:0000256" key="6">
    <source>
        <dbReference type="ARBA" id="ARBA00023518"/>
    </source>
</evidence>
<keyword evidence="4 7" id="KW-0464">Manganese</keyword>
<organism evidence="10 11">
    <name type="scientific">Streptomyces caelestis</name>
    <dbReference type="NCBI Taxonomy" id="36816"/>
    <lineage>
        <taxon>Bacteria</taxon>
        <taxon>Bacillati</taxon>
        <taxon>Actinomycetota</taxon>
        <taxon>Actinomycetes</taxon>
        <taxon>Kitasatosporales</taxon>
        <taxon>Streptomycetaceae</taxon>
        <taxon>Streptomyces</taxon>
    </lineage>
</organism>
<dbReference type="InterPro" id="IPR050073">
    <property type="entry name" value="2-IPM_HCS-like"/>
</dbReference>
<dbReference type="HAMAP" id="MF_01656">
    <property type="entry name" value="HOA"/>
    <property type="match status" value="1"/>
</dbReference>
<comment type="catalytic activity">
    <reaction evidence="6">
        <text>(S)-4-hydroxy-2-oxohexanoate = propanal + pyruvate</text>
        <dbReference type="Rhea" id="RHEA:36003"/>
        <dbReference type="ChEBI" id="CHEBI:15361"/>
        <dbReference type="ChEBI" id="CHEBI:17153"/>
        <dbReference type="ChEBI" id="CHEBI:73142"/>
        <dbReference type="EC" id="4.1.3.43"/>
    </reaction>
    <physiologicalReaction direction="left-to-right" evidence="6">
        <dbReference type="Rhea" id="RHEA:36004"/>
    </physiologicalReaction>
</comment>
<evidence type="ECO:0000313" key="10">
    <source>
        <dbReference type="EMBL" id="KOT34626.1"/>
    </source>
</evidence>
<feature type="binding site" evidence="7">
    <location>
        <position position="173"/>
    </location>
    <ligand>
        <name>substrate</name>
    </ligand>
</feature>
<dbReference type="PANTHER" id="PTHR10277">
    <property type="entry name" value="HOMOCITRATE SYNTHASE-RELATED"/>
    <property type="match status" value="1"/>
</dbReference>
<dbReference type="SUPFAM" id="SSF51569">
    <property type="entry name" value="Aldolase"/>
    <property type="match status" value="1"/>
</dbReference>
<feature type="binding site" evidence="7">
    <location>
        <begin position="19"/>
        <end position="20"/>
    </location>
    <ligand>
        <name>substrate</name>
    </ligand>
</feature>
<feature type="site" description="Transition state stabilizer" evidence="7">
    <location>
        <position position="19"/>
    </location>
</feature>
<dbReference type="Gene3D" id="1.10.8.60">
    <property type="match status" value="1"/>
</dbReference>
<protein>
    <recommendedName>
        <fullName evidence="7 8">4-hydroxy-2-oxovalerate aldolase</fullName>
        <shortName evidence="7">HOA</shortName>
        <ecNumber evidence="7 8">4.1.3.39</ecNumber>
    </recommendedName>
    <alternativeName>
        <fullName evidence="7">4-hydroxy-2-keto-pentanoic acid aldolase</fullName>
    </alternativeName>
    <alternativeName>
        <fullName evidence="7">4-hydroxy-2-oxopentanoate aldolase</fullName>
    </alternativeName>
</protein>
<evidence type="ECO:0000259" key="9">
    <source>
        <dbReference type="PROSITE" id="PS50991"/>
    </source>
</evidence>
<dbReference type="NCBIfam" id="TIGR03217">
    <property type="entry name" value="4OH_2_O_val_ald"/>
    <property type="match status" value="1"/>
</dbReference>
<dbReference type="EMBL" id="LGCN01000216">
    <property type="protein sequence ID" value="KOT34626.1"/>
    <property type="molecule type" value="Genomic_DNA"/>
</dbReference>
<feature type="active site" description="Proton acceptor" evidence="7">
    <location>
        <position position="23"/>
    </location>
</feature>
<dbReference type="AlphaFoldDB" id="A0A0M9X6Z2"/>
<dbReference type="GO" id="GO:0008701">
    <property type="term" value="F:4-hydroxy-2-oxovalerate aldolase activity"/>
    <property type="evidence" value="ECO:0007669"/>
    <property type="project" value="UniProtKB-UniRule"/>
</dbReference>
<sequence length="341" mass="35317">MNTPPHERRRILLHDPTLRDGHHAVGHRLDADQLRAYATAANAAGVPVVEVGHGNGLGASSLQIGRARLDDATMLTTVREALTSSRMGVFMAPGWGTSDDLAAAVRHGADVVRIAAHCTEADVTERHIGVVRDLGAEAQGVLLMSHMTGPGGLAEQCALMVRFGAQAVGIMDSAGHYLPADVAERVRAIVDAVDVPVIFHGHNNLGLAVANSLAAVDAGASIIDATARGFGAGAGNTQLEVLVAVLERRGVETGIGLREVLAATDVAADRLMKAPPSVDSLAVASGLAGVFSGFRRPVLQTARAEGIDPVDLFLALGERQVVAGQEDLIGDIARQVKAAAR</sequence>
<dbReference type="NCBIfam" id="NF006049">
    <property type="entry name" value="PRK08195.1"/>
    <property type="match status" value="1"/>
</dbReference>
<feature type="domain" description="Pyruvate carboxyltransferase" evidence="9">
    <location>
        <begin position="11"/>
        <end position="261"/>
    </location>
</feature>
<feature type="binding site" evidence="7">
    <location>
        <position position="200"/>
    </location>
    <ligand>
        <name>substrate</name>
    </ligand>
</feature>
<dbReference type="InterPro" id="IPR012425">
    <property type="entry name" value="DmpG_comm"/>
</dbReference>
<dbReference type="GO" id="GO:0003852">
    <property type="term" value="F:2-isopropylmalate synthase activity"/>
    <property type="evidence" value="ECO:0007669"/>
    <property type="project" value="TreeGrafter"/>
</dbReference>
<comment type="caution">
    <text evidence="10">The sequence shown here is derived from an EMBL/GenBank/DDBJ whole genome shotgun (WGS) entry which is preliminary data.</text>
</comment>
<dbReference type="InterPro" id="IPR035685">
    <property type="entry name" value="DRE_TIM_HOA"/>
</dbReference>
<feature type="binding site" evidence="7">
    <location>
        <position position="202"/>
    </location>
    <ligand>
        <name>Mn(2+)</name>
        <dbReference type="ChEBI" id="CHEBI:29035"/>
    </ligand>
</feature>
<keyword evidence="11" id="KW-1185">Reference proteome</keyword>
<evidence type="ECO:0000313" key="11">
    <source>
        <dbReference type="Proteomes" id="UP000037773"/>
    </source>
</evidence>
<gene>
    <name evidence="10" type="ORF">ADK41_25965</name>
</gene>
<evidence type="ECO:0000256" key="3">
    <source>
        <dbReference type="ARBA" id="ARBA00022797"/>
    </source>
</evidence>
<evidence type="ECO:0000256" key="7">
    <source>
        <dbReference type="HAMAP-Rule" id="MF_01656"/>
    </source>
</evidence>
<evidence type="ECO:0000256" key="2">
    <source>
        <dbReference type="ARBA" id="ARBA00022723"/>
    </source>
</evidence>
<dbReference type="InterPro" id="IPR017629">
    <property type="entry name" value="4OH_2_O-val_aldolase"/>
</dbReference>
<dbReference type="PATRIC" id="fig|36816.3.peg.5616"/>
<dbReference type="GO" id="GO:0030145">
    <property type="term" value="F:manganese ion binding"/>
    <property type="evidence" value="ECO:0007669"/>
    <property type="project" value="UniProtKB-UniRule"/>
</dbReference>
<dbReference type="CDD" id="cd07943">
    <property type="entry name" value="DRE_TIM_HOA"/>
    <property type="match status" value="1"/>
</dbReference>
<dbReference type="InterPro" id="IPR013785">
    <property type="entry name" value="Aldolase_TIM"/>
</dbReference>
<comment type="caution">
    <text evidence="7">Lacks conserved residue(s) required for the propagation of feature annotation.</text>
</comment>
<keyword evidence="5 7" id="KW-0456">Lyase</keyword>
<comment type="similarity">
    <text evidence="1 7">Belongs to the 4-hydroxy-2-oxovalerate aldolase family.</text>
</comment>
<dbReference type="PANTHER" id="PTHR10277:SF9">
    <property type="entry name" value="2-ISOPROPYLMALATE SYNTHASE 1, CHLOROPLASTIC-RELATED"/>
    <property type="match status" value="1"/>
</dbReference>
<name>A0A0M9X6Z2_9ACTN</name>
<keyword evidence="2 7" id="KW-0479">Metal-binding</keyword>
<dbReference type="PROSITE" id="PS50991">
    <property type="entry name" value="PYR_CT"/>
    <property type="match status" value="1"/>
</dbReference>
<proteinExistence type="inferred from homology"/>
<dbReference type="EC" id="4.1.3.39" evidence="7 8"/>
<reference evidence="10 11" key="1">
    <citation type="submission" date="2015-07" db="EMBL/GenBank/DDBJ databases">
        <authorList>
            <person name="Noorani M."/>
        </authorList>
    </citation>
    <scope>NUCLEOTIDE SEQUENCE [LARGE SCALE GENOMIC DNA]</scope>
    <source>
        <strain evidence="10 11">NRRL B-24567</strain>
    </source>
</reference>
<evidence type="ECO:0000256" key="8">
    <source>
        <dbReference type="NCBIfam" id="TIGR03217"/>
    </source>
</evidence>
<evidence type="ECO:0000256" key="4">
    <source>
        <dbReference type="ARBA" id="ARBA00023211"/>
    </source>
</evidence>
<dbReference type="Pfam" id="PF00682">
    <property type="entry name" value="HMGL-like"/>
    <property type="match status" value="1"/>
</dbReference>
<dbReference type="Proteomes" id="UP000037773">
    <property type="component" value="Unassembled WGS sequence"/>
</dbReference>
<dbReference type="Pfam" id="PF07836">
    <property type="entry name" value="DmpG_comm"/>
    <property type="match status" value="1"/>
</dbReference>
<comment type="catalytic activity">
    <reaction evidence="7">
        <text>(S)-4-hydroxy-2-oxopentanoate = acetaldehyde + pyruvate</text>
        <dbReference type="Rhea" id="RHEA:22624"/>
        <dbReference type="ChEBI" id="CHEBI:15343"/>
        <dbReference type="ChEBI" id="CHEBI:15361"/>
        <dbReference type="ChEBI" id="CHEBI:73143"/>
        <dbReference type="EC" id="4.1.3.39"/>
    </reaction>
</comment>
<keyword evidence="3 7" id="KW-0058">Aromatic hydrocarbons catabolism</keyword>